<accession>A0ABT9NH71</accession>
<keyword evidence="7" id="KW-1003">Cell membrane</keyword>
<dbReference type="NCBIfam" id="NF009967">
    <property type="entry name" value="PRK13430.1"/>
    <property type="match status" value="1"/>
</dbReference>
<name>A0ABT9NH71_9ACTO</name>
<evidence type="ECO:0000256" key="2">
    <source>
        <dbReference type="ARBA" id="ARBA00022448"/>
    </source>
</evidence>
<keyword evidence="3 7" id="KW-0375">Hydrogen ion transport</keyword>
<dbReference type="NCBIfam" id="TIGR01145">
    <property type="entry name" value="ATP_synt_delta"/>
    <property type="match status" value="1"/>
</dbReference>
<dbReference type="Pfam" id="PF00213">
    <property type="entry name" value="OSCP"/>
    <property type="match status" value="1"/>
</dbReference>
<organism evidence="8 9">
    <name type="scientific">Trueperella bonasi</name>
    <dbReference type="NCBI Taxonomy" id="312286"/>
    <lineage>
        <taxon>Bacteria</taxon>
        <taxon>Bacillati</taxon>
        <taxon>Actinomycetota</taxon>
        <taxon>Actinomycetes</taxon>
        <taxon>Actinomycetales</taxon>
        <taxon>Actinomycetaceae</taxon>
        <taxon>Trueperella</taxon>
    </lineage>
</organism>
<evidence type="ECO:0000256" key="5">
    <source>
        <dbReference type="ARBA" id="ARBA00023136"/>
    </source>
</evidence>
<evidence type="ECO:0000256" key="4">
    <source>
        <dbReference type="ARBA" id="ARBA00023065"/>
    </source>
</evidence>
<comment type="function">
    <text evidence="7">F(1)F(0) ATP synthase produces ATP from ADP in the presence of a proton or sodium gradient. F-type ATPases consist of two structural domains, F(1) containing the extramembraneous catalytic core and F(0) containing the membrane proton channel, linked together by a central stalk and a peripheral stalk. During catalysis, ATP synthesis in the catalytic domain of F(1) is coupled via a rotary mechanism of the central stalk subunits to proton translocation.</text>
</comment>
<comment type="caution">
    <text evidence="8">The sequence shown here is derived from an EMBL/GenBank/DDBJ whole genome shotgun (WGS) entry which is preliminary data.</text>
</comment>
<comment type="function">
    <text evidence="7">This protein is part of the stalk that links CF(0) to CF(1). It either transmits conformational changes from CF(0) to CF(1) or is implicated in proton conduction.</text>
</comment>
<keyword evidence="4 7" id="KW-0406">Ion transport</keyword>
<dbReference type="EMBL" id="JAUSQX010000001">
    <property type="protein sequence ID" value="MDP9806753.1"/>
    <property type="molecule type" value="Genomic_DNA"/>
</dbReference>
<comment type="similarity">
    <text evidence="7">Belongs to the ATPase delta chain family.</text>
</comment>
<evidence type="ECO:0000313" key="8">
    <source>
        <dbReference type="EMBL" id="MDP9806753.1"/>
    </source>
</evidence>
<evidence type="ECO:0000256" key="1">
    <source>
        <dbReference type="ARBA" id="ARBA00004370"/>
    </source>
</evidence>
<evidence type="ECO:0000313" key="9">
    <source>
        <dbReference type="Proteomes" id="UP001243212"/>
    </source>
</evidence>
<sequence length="269" mass="29728">MRSGSRTALQRAIDRWDGLLANRPREELSLGIQIFSVVDILKKSHALLNALEDDSRGGDERAQLAQKVLGGRVSDEITELVMGMARDTWSEMGDLALALEDLGVHAILYGARREDLLGETEEQLYHSQRILKNERDLRLAFNSVTQPVEKRMDLVNEVFTGANPYTIALLRRAVGAEEHSIATLVRRYIDAAANMGQHLVVAVTSALPLTREQEERLGAILSAKYDADVQVHVSIDTAVIGGLRVHIKDDVIDGTIASRLAGVREAFRN</sequence>
<comment type="subcellular location">
    <subcellularLocation>
        <location evidence="7">Cell membrane</location>
        <topology evidence="7">Peripheral membrane protein</topology>
    </subcellularLocation>
    <subcellularLocation>
        <location evidence="1">Membrane</location>
    </subcellularLocation>
</comment>
<keyword evidence="5 7" id="KW-0472">Membrane</keyword>
<evidence type="ECO:0000256" key="7">
    <source>
        <dbReference type="HAMAP-Rule" id="MF_01416"/>
    </source>
</evidence>
<evidence type="ECO:0000256" key="6">
    <source>
        <dbReference type="ARBA" id="ARBA00023310"/>
    </source>
</evidence>
<dbReference type="HAMAP" id="MF_01416">
    <property type="entry name" value="ATP_synth_delta_bact"/>
    <property type="match status" value="1"/>
</dbReference>
<dbReference type="Proteomes" id="UP001243212">
    <property type="component" value="Unassembled WGS sequence"/>
</dbReference>
<reference evidence="8 9" key="1">
    <citation type="submission" date="2023-07" db="EMBL/GenBank/DDBJ databases">
        <title>Sequencing the genomes of 1000 actinobacteria strains.</title>
        <authorList>
            <person name="Klenk H.-P."/>
        </authorList>
    </citation>
    <scope>NUCLEOTIDE SEQUENCE [LARGE SCALE GENOMIC DNA]</scope>
    <source>
        <strain evidence="8 9">DSM 17163</strain>
    </source>
</reference>
<evidence type="ECO:0000256" key="3">
    <source>
        <dbReference type="ARBA" id="ARBA00022781"/>
    </source>
</evidence>
<keyword evidence="6 7" id="KW-0066">ATP synthesis</keyword>
<proteinExistence type="inferred from homology"/>
<dbReference type="RefSeq" id="WP_307682959.1">
    <property type="nucleotide sequence ID" value="NZ_JAUSQX010000001.1"/>
</dbReference>
<keyword evidence="2 7" id="KW-0813">Transport</keyword>
<protein>
    <recommendedName>
        <fullName evidence="7">ATP synthase subunit delta</fullName>
    </recommendedName>
    <alternativeName>
        <fullName evidence="7">ATP synthase F(1) sector subunit delta</fullName>
    </alternativeName>
    <alternativeName>
        <fullName evidence="7">F-type ATPase subunit delta</fullName>
        <shortName evidence="7">F-ATPase subunit delta</shortName>
    </alternativeName>
</protein>
<dbReference type="PANTHER" id="PTHR11910">
    <property type="entry name" value="ATP SYNTHASE DELTA CHAIN"/>
    <property type="match status" value="1"/>
</dbReference>
<keyword evidence="9" id="KW-1185">Reference proteome</keyword>
<dbReference type="InterPro" id="IPR000711">
    <property type="entry name" value="ATPase_OSCP/dsu"/>
</dbReference>
<keyword evidence="7" id="KW-0139">CF(1)</keyword>
<gene>
    <name evidence="7" type="primary">atpH</name>
    <name evidence="8" type="ORF">J2S70_001335</name>
</gene>